<dbReference type="GO" id="GO:0034480">
    <property type="term" value="F:phosphatidylcholine phospholipase C activity"/>
    <property type="evidence" value="ECO:0007669"/>
    <property type="project" value="UniProtKB-EC"/>
</dbReference>
<name>A0A841JWY0_9BACT</name>
<dbReference type="InterPro" id="IPR017850">
    <property type="entry name" value="Alkaline_phosphatase_core_sf"/>
</dbReference>
<dbReference type="OrthoDB" id="980947at2"/>
<dbReference type="Gene3D" id="3.40.720.10">
    <property type="entry name" value="Alkaline Phosphatase, subunit A"/>
    <property type="match status" value="2"/>
</dbReference>
<protein>
    <submittedName>
        <fullName evidence="2">Phospholipase C</fullName>
        <ecNumber evidence="2">3.1.4.3</ecNumber>
    </submittedName>
</protein>
<evidence type="ECO:0000313" key="2">
    <source>
        <dbReference type="EMBL" id="MBB6143491.1"/>
    </source>
</evidence>
<dbReference type="PANTHER" id="PTHR31956:SF1">
    <property type="entry name" value="NON-SPECIFIC PHOSPHOLIPASE C1"/>
    <property type="match status" value="1"/>
</dbReference>
<dbReference type="EC" id="3.1.4.3" evidence="2"/>
<dbReference type="GO" id="GO:0009395">
    <property type="term" value="P:phospholipid catabolic process"/>
    <property type="evidence" value="ECO:0007669"/>
    <property type="project" value="TreeGrafter"/>
</dbReference>
<dbReference type="Proteomes" id="UP000538666">
    <property type="component" value="Unassembled WGS sequence"/>
</dbReference>
<gene>
    <name evidence="2" type="ORF">HNQ77_001435</name>
</gene>
<dbReference type="InterPro" id="IPR007312">
    <property type="entry name" value="Phosphoesterase"/>
</dbReference>
<dbReference type="PANTHER" id="PTHR31956">
    <property type="entry name" value="NON-SPECIFIC PHOSPHOLIPASE C4-RELATED"/>
    <property type="match status" value="1"/>
</dbReference>
<sequence length="501" mass="53914">MAFDQIQHVFVLMLENRSFDHLLGFSGITGTDAASGVPTALNGLSGKETNSFNGITSTVSSPADYAMVVDPGHEFPDVLGQLCGSDAKYTSGGAYPPIDDSGFVASYAAACQKARQTRDVSEILKCYSADQLPVLNALAREFVICDQWHASMPGPTWPNRMFVHAASSGGLDHSPTTAEIAEWETIAPFAFPNGDIFDRIAAKGLQRRLYAGDLFPMMSALKGIRLGDIRQYEHFAADLQSPFPYSYIFIEPSYSLLNDYKGSTSQHPLDDVRLGEALIKATYEAIRNSPVWDKCVLIVTWDEHGGFYDHAVPPPAIAPGDTTPTNSHSKFGFTFEQYGPRVPAVIISPWIPKNIVDHRLYDHSSVPATLERLFGMPSLTERDKAANDLLSLFSLNAARTDTPTVLPAPAASPAGGAFAPAAMPDANEAPSFPVRPTDSVDDGNLPVVVGAAMQQDLELSPLAEREGIIARVAALKTRSDAAAYLASVSAKRKAALGQPPR</sequence>
<dbReference type="Pfam" id="PF04185">
    <property type="entry name" value="Phosphoesterase"/>
    <property type="match status" value="1"/>
</dbReference>
<dbReference type="SUPFAM" id="SSF53649">
    <property type="entry name" value="Alkaline phosphatase-like"/>
    <property type="match status" value="1"/>
</dbReference>
<dbReference type="RefSeq" id="WP_050062355.1">
    <property type="nucleotide sequence ID" value="NZ_JACHEK010000002.1"/>
</dbReference>
<evidence type="ECO:0000256" key="1">
    <source>
        <dbReference type="ARBA" id="ARBA00022801"/>
    </source>
</evidence>
<keyword evidence="3" id="KW-1185">Reference proteome</keyword>
<proteinExistence type="predicted"/>
<accession>A0A841JWY0</accession>
<evidence type="ECO:0000313" key="3">
    <source>
        <dbReference type="Proteomes" id="UP000538666"/>
    </source>
</evidence>
<keyword evidence="1 2" id="KW-0378">Hydrolase</keyword>
<dbReference type="AlphaFoldDB" id="A0A841JWY0"/>
<organism evidence="2 3">
    <name type="scientific">Silvibacterium bohemicum</name>
    <dbReference type="NCBI Taxonomy" id="1577686"/>
    <lineage>
        <taxon>Bacteria</taxon>
        <taxon>Pseudomonadati</taxon>
        <taxon>Acidobacteriota</taxon>
        <taxon>Terriglobia</taxon>
        <taxon>Terriglobales</taxon>
        <taxon>Acidobacteriaceae</taxon>
        <taxon>Silvibacterium</taxon>
    </lineage>
</organism>
<comment type="caution">
    <text evidence="2">The sequence shown here is derived from an EMBL/GenBank/DDBJ whole genome shotgun (WGS) entry which is preliminary data.</text>
</comment>
<dbReference type="EMBL" id="JACHEK010000002">
    <property type="protein sequence ID" value="MBB6143491.1"/>
    <property type="molecule type" value="Genomic_DNA"/>
</dbReference>
<reference evidence="2 3" key="1">
    <citation type="submission" date="2020-08" db="EMBL/GenBank/DDBJ databases">
        <title>Genomic Encyclopedia of Type Strains, Phase IV (KMG-IV): sequencing the most valuable type-strain genomes for metagenomic binning, comparative biology and taxonomic classification.</title>
        <authorList>
            <person name="Goeker M."/>
        </authorList>
    </citation>
    <scope>NUCLEOTIDE SEQUENCE [LARGE SCALE GENOMIC DNA]</scope>
    <source>
        <strain evidence="2 3">DSM 103733</strain>
    </source>
</reference>